<sequence length="245" mass="27347">MVILPAGSYLMGAPEDEIGYQPDESPQRQVTFKAPFAIGIYQVTTAEWDVFIQETGTPRRSGDTRPGRACTDGKPSYFYGSRQPAVCMTYPDVEAYVAWLAKKTGKPYRLPSEAEWEYAARAGSTGPFPFPFDKEGIYQINRHANTYGDADGYEHTSPVGSFPPNKFGVFDMHGNVYERVADCVNDSYEGAPTDGSPWVEGNCSRRVMRGNDWIEPPIFSRSGNRNSRPNELVGDWLGFRVARDL</sequence>
<dbReference type="PANTHER" id="PTHR23150:SF35">
    <property type="entry name" value="BLL6746 PROTEIN"/>
    <property type="match status" value="1"/>
</dbReference>
<reference evidence="2 3" key="1">
    <citation type="submission" date="2024-03" db="EMBL/GenBank/DDBJ databases">
        <title>High-quality draft genome sequence of Oceanobacter sp. wDCs-4.</title>
        <authorList>
            <person name="Dong C."/>
        </authorList>
    </citation>
    <scope>NUCLEOTIDE SEQUENCE [LARGE SCALE GENOMIC DNA]</scope>
    <source>
        <strain evidence="3">wDCs-4</strain>
    </source>
</reference>
<evidence type="ECO:0000259" key="1">
    <source>
        <dbReference type="Pfam" id="PF03781"/>
    </source>
</evidence>
<dbReference type="InterPro" id="IPR016187">
    <property type="entry name" value="CTDL_fold"/>
</dbReference>
<dbReference type="InterPro" id="IPR005532">
    <property type="entry name" value="SUMF_dom"/>
</dbReference>
<dbReference type="InterPro" id="IPR051043">
    <property type="entry name" value="Sulfatase_Mod_Factor_Kinase"/>
</dbReference>
<dbReference type="Pfam" id="PF03781">
    <property type="entry name" value="FGE-sulfatase"/>
    <property type="match status" value="1"/>
</dbReference>
<feature type="domain" description="Sulfatase-modifying factor enzyme-like" evidence="1">
    <location>
        <begin position="1"/>
        <end position="243"/>
    </location>
</feature>
<comment type="caution">
    <text evidence="2">The sequence shown here is derived from an EMBL/GenBank/DDBJ whole genome shotgun (WGS) entry which is preliminary data.</text>
</comment>
<accession>A0ABW8NNW9</accession>
<keyword evidence="3" id="KW-1185">Reference proteome</keyword>
<organism evidence="2 3">
    <name type="scientific">Oceanobacter antarcticus</name>
    <dbReference type="NCBI Taxonomy" id="3133425"/>
    <lineage>
        <taxon>Bacteria</taxon>
        <taxon>Pseudomonadati</taxon>
        <taxon>Pseudomonadota</taxon>
        <taxon>Gammaproteobacteria</taxon>
        <taxon>Oceanospirillales</taxon>
        <taxon>Oceanospirillaceae</taxon>
        <taxon>Oceanobacter</taxon>
    </lineage>
</organism>
<dbReference type="Gene3D" id="3.90.1580.10">
    <property type="entry name" value="paralog of FGE (formylglycine-generating enzyme)"/>
    <property type="match status" value="1"/>
</dbReference>
<proteinExistence type="predicted"/>
<dbReference type="EMBL" id="JBBKTX010000035">
    <property type="protein sequence ID" value="MFK4754599.1"/>
    <property type="molecule type" value="Genomic_DNA"/>
</dbReference>
<gene>
    <name evidence="2" type="ORF">WG929_19530</name>
</gene>
<protein>
    <submittedName>
        <fullName evidence="2">Formylglycine-generating enzyme family protein</fullName>
    </submittedName>
</protein>
<evidence type="ECO:0000313" key="2">
    <source>
        <dbReference type="EMBL" id="MFK4754599.1"/>
    </source>
</evidence>
<dbReference type="SUPFAM" id="SSF56436">
    <property type="entry name" value="C-type lectin-like"/>
    <property type="match status" value="1"/>
</dbReference>
<dbReference type="RefSeq" id="WP_416207432.1">
    <property type="nucleotide sequence ID" value="NZ_JBBKTX010000035.1"/>
</dbReference>
<dbReference type="PANTHER" id="PTHR23150">
    <property type="entry name" value="SULFATASE MODIFYING FACTOR 1, 2"/>
    <property type="match status" value="1"/>
</dbReference>
<dbReference type="InterPro" id="IPR042095">
    <property type="entry name" value="SUMF_sf"/>
</dbReference>
<dbReference type="Proteomes" id="UP001620597">
    <property type="component" value="Unassembled WGS sequence"/>
</dbReference>
<name>A0ABW8NNW9_9GAMM</name>
<evidence type="ECO:0000313" key="3">
    <source>
        <dbReference type="Proteomes" id="UP001620597"/>
    </source>
</evidence>